<evidence type="ECO:0000256" key="1">
    <source>
        <dbReference type="ARBA" id="ARBA00006594"/>
    </source>
</evidence>
<dbReference type="Pfam" id="PF07669">
    <property type="entry name" value="Eco57I"/>
    <property type="match status" value="1"/>
</dbReference>
<accession>A0A501XR86</accession>
<dbReference type="InterPro" id="IPR050953">
    <property type="entry name" value="N4_N6_ade-DNA_methylase"/>
</dbReference>
<evidence type="ECO:0000256" key="3">
    <source>
        <dbReference type="ARBA" id="ARBA00022603"/>
    </source>
</evidence>
<comment type="similarity">
    <text evidence="1">Belongs to the N(4)/N(6)-methyltransferase family.</text>
</comment>
<evidence type="ECO:0000313" key="9">
    <source>
        <dbReference type="Proteomes" id="UP000319897"/>
    </source>
</evidence>
<comment type="catalytic activity">
    <reaction evidence="6">
        <text>a 2'-deoxyadenosine in DNA + S-adenosyl-L-methionine = an N(6)-methyl-2'-deoxyadenosine in DNA + S-adenosyl-L-homocysteine + H(+)</text>
        <dbReference type="Rhea" id="RHEA:15197"/>
        <dbReference type="Rhea" id="RHEA-COMP:12418"/>
        <dbReference type="Rhea" id="RHEA-COMP:12419"/>
        <dbReference type="ChEBI" id="CHEBI:15378"/>
        <dbReference type="ChEBI" id="CHEBI:57856"/>
        <dbReference type="ChEBI" id="CHEBI:59789"/>
        <dbReference type="ChEBI" id="CHEBI:90615"/>
        <dbReference type="ChEBI" id="CHEBI:90616"/>
        <dbReference type="EC" id="2.1.1.72"/>
    </reaction>
</comment>
<dbReference type="InterPro" id="IPR029063">
    <property type="entry name" value="SAM-dependent_MTases_sf"/>
</dbReference>
<evidence type="ECO:0000256" key="5">
    <source>
        <dbReference type="ARBA" id="ARBA00022691"/>
    </source>
</evidence>
<dbReference type="Gene3D" id="3.40.50.150">
    <property type="entry name" value="Vaccinia Virus protein VP39"/>
    <property type="match status" value="1"/>
</dbReference>
<dbReference type="PRINTS" id="PR00507">
    <property type="entry name" value="N12N6MTFRASE"/>
</dbReference>
<name>A0A501XR86_9SPHN</name>
<keyword evidence="3 8" id="KW-0489">Methyltransferase</keyword>
<keyword evidence="9" id="KW-1185">Reference proteome</keyword>
<evidence type="ECO:0000313" key="8">
    <source>
        <dbReference type="EMBL" id="TPE63066.1"/>
    </source>
</evidence>
<protein>
    <recommendedName>
        <fullName evidence="2">site-specific DNA-methyltransferase (adenine-specific)</fullName>
        <ecNumber evidence="2">2.1.1.72</ecNumber>
    </recommendedName>
</protein>
<reference evidence="8 9" key="1">
    <citation type="submission" date="2019-06" db="EMBL/GenBank/DDBJ databases">
        <authorList>
            <person name="Lee I."/>
            <person name="Jang G.I."/>
            <person name="Hwang C.Y."/>
        </authorList>
    </citation>
    <scope>NUCLEOTIDE SEQUENCE [LARGE SCALE GENOMIC DNA]</scope>
    <source>
        <strain evidence="8 9">PAMC 28131</strain>
    </source>
</reference>
<dbReference type="GO" id="GO:0006304">
    <property type="term" value="P:DNA modification"/>
    <property type="evidence" value="ECO:0007669"/>
    <property type="project" value="InterPro"/>
</dbReference>
<dbReference type="GO" id="GO:0003676">
    <property type="term" value="F:nucleic acid binding"/>
    <property type="evidence" value="ECO:0007669"/>
    <property type="project" value="InterPro"/>
</dbReference>
<organism evidence="8 9">
    <name type="scientific">Sandaracinobacter neustonicus</name>
    <dbReference type="NCBI Taxonomy" id="1715348"/>
    <lineage>
        <taxon>Bacteria</taxon>
        <taxon>Pseudomonadati</taxon>
        <taxon>Pseudomonadota</taxon>
        <taxon>Alphaproteobacteria</taxon>
        <taxon>Sphingomonadales</taxon>
        <taxon>Sphingosinicellaceae</taxon>
        <taxon>Sandaracinobacter</taxon>
    </lineage>
</organism>
<dbReference type="SUPFAM" id="SSF53335">
    <property type="entry name" value="S-adenosyl-L-methionine-dependent methyltransferases"/>
    <property type="match status" value="1"/>
</dbReference>
<sequence length="596" mass="64338">MKASARLKKPMAPPAHIDLEGRRIELARARVVARAWSETVPESRRTSQAALFSRAAIEAFAAVIVPDLALSAPFVTPRGKLDATARQLAVSIGREAAALPMLEGCHFLTSLYTTLLPGKERSALGAFYTPPALVQRLLDLASEGGVDWSTARVLDPASGGGAFLLEAAARMRRALDGSEPAFILAQLGNRLSGFELDPHAASLSQAALEIILSDLRIGSGRDMPVFVKVCDTLEETPAELYDLVIGNPPYGRVTLTAAQRARFARSLYGHANLYGVFTDIALRWARPGGVIAYLTPTSMLGGQYYAALRKLLADKAPPVAIDFVHARRGVFEDVLQETLLALYCKGGTRRRFQVHYLHVDNEREARLTKNGKVGLPTDASAPWLAPREPAHVGLIKAAEGMATRLADWGYGVSTGPLVWNRFKPQMRARAGRGLHPLIWAEAVTADGRFIFRANKRNHAPYFKPELGDGWLVVDRSCVLVQRTTAKEQDRRLIAAELSQAFIDAHGGVVVENHLNMVRTIGAAKVSPAAVAAVLNSDIVDQVFRCISGSVAVSAFELESIPLPPASAMATIEKLVAKGASRGTVEKSLRALYGVKA</sequence>
<dbReference type="GO" id="GO:0009007">
    <property type="term" value="F:site-specific DNA-methyltransferase (adenine-specific) activity"/>
    <property type="evidence" value="ECO:0007669"/>
    <property type="project" value="UniProtKB-EC"/>
</dbReference>
<comment type="caution">
    <text evidence="8">The sequence shown here is derived from an EMBL/GenBank/DDBJ whole genome shotgun (WGS) entry which is preliminary data.</text>
</comment>
<dbReference type="GO" id="GO:0032259">
    <property type="term" value="P:methylation"/>
    <property type="evidence" value="ECO:0007669"/>
    <property type="project" value="UniProtKB-KW"/>
</dbReference>
<dbReference type="AlphaFoldDB" id="A0A501XR86"/>
<dbReference type="Proteomes" id="UP000319897">
    <property type="component" value="Unassembled WGS sequence"/>
</dbReference>
<dbReference type="EMBL" id="VFSU01000014">
    <property type="protein sequence ID" value="TPE63066.1"/>
    <property type="molecule type" value="Genomic_DNA"/>
</dbReference>
<evidence type="ECO:0000259" key="7">
    <source>
        <dbReference type="Pfam" id="PF07669"/>
    </source>
</evidence>
<evidence type="ECO:0000256" key="6">
    <source>
        <dbReference type="ARBA" id="ARBA00047942"/>
    </source>
</evidence>
<gene>
    <name evidence="8" type="ORF">FJQ54_04605</name>
</gene>
<dbReference type="OrthoDB" id="9806213at2"/>
<keyword evidence="4 8" id="KW-0808">Transferase</keyword>
<dbReference type="InterPro" id="IPR011639">
    <property type="entry name" value="MethylTrfase_TaqI-like_dom"/>
</dbReference>
<dbReference type="PROSITE" id="PS00092">
    <property type="entry name" value="N6_MTASE"/>
    <property type="match status" value="1"/>
</dbReference>
<keyword evidence="5" id="KW-0949">S-adenosyl-L-methionine</keyword>
<dbReference type="RefSeq" id="WP_140927247.1">
    <property type="nucleotide sequence ID" value="NZ_VFSU01000014.1"/>
</dbReference>
<evidence type="ECO:0000256" key="2">
    <source>
        <dbReference type="ARBA" id="ARBA00011900"/>
    </source>
</evidence>
<dbReference type="InterPro" id="IPR002052">
    <property type="entry name" value="DNA_methylase_N6_adenine_CS"/>
</dbReference>
<dbReference type="PANTHER" id="PTHR33841:SF5">
    <property type="entry name" value="DNA METHYLASE (MODIFICATION METHYLASE) (METHYLTRANSFERASE)-RELATED"/>
    <property type="match status" value="1"/>
</dbReference>
<dbReference type="EC" id="2.1.1.72" evidence="2"/>
<proteinExistence type="inferred from homology"/>
<evidence type="ECO:0000256" key="4">
    <source>
        <dbReference type="ARBA" id="ARBA00022679"/>
    </source>
</evidence>
<feature type="domain" description="Type II methyltransferase M.TaqI-like" evidence="7">
    <location>
        <begin position="240"/>
        <end position="325"/>
    </location>
</feature>
<dbReference type="PANTHER" id="PTHR33841">
    <property type="entry name" value="DNA METHYLTRANSFERASE YEEA-RELATED"/>
    <property type="match status" value="1"/>
</dbReference>